<keyword evidence="2 5" id="KW-0889">Transcription antitermination</keyword>
<evidence type="ECO:0000256" key="4">
    <source>
        <dbReference type="ARBA" id="ARBA00023163"/>
    </source>
</evidence>
<dbReference type="Gene3D" id="3.30.70.940">
    <property type="entry name" value="NusG, N-terminal domain"/>
    <property type="match status" value="1"/>
</dbReference>
<feature type="domain" description="KOW" evidence="10">
    <location>
        <begin position="186"/>
        <end position="213"/>
    </location>
</feature>
<sequence length="240" mass="27583">MSKDEQVDQTKETEKETPDEVAELEEATGGELENVDEVKENKPEAKDKAEKQAEADEEEIKTQKQTGERGWYVIHTYSGYEEQVSDQLKQRIESLGMEDKIFQVLVPKEKQIEIKNGKRRTVEKRIFPGYVMVEMIVTDDSWYVVRNTPNVTGFIGLGVRPTPMMPEEIDRIKKRMGVEEPKYKIEFRPGDLVRIVDGPLKGFEAKVTDIDEDKGKVKILVSMFGRETPVSLDFLQVKKV</sequence>
<evidence type="ECO:0000256" key="7">
    <source>
        <dbReference type="RuleBase" id="RU000538"/>
    </source>
</evidence>
<evidence type="ECO:0000256" key="8">
    <source>
        <dbReference type="SAM" id="MobiDB-lite"/>
    </source>
</evidence>
<dbReference type="InterPro" id="IPR006645">
    <property type="entry name" value="NGN-like_dom"/>
</dbReference>
<organism evidence="11 12">
    <name type="scientific">Berkelbacteria bacterium GW2011_GWE1_39_12</name>
    <dbReference type="NCBI Taxonomy" id="1618337"/>
    <lineage>
        <taxon>Bacteria</taxon>
        <taxon>Candidatus Berkelbacteria</taxon>
    </lineage>
</organism>
<proteinExistence type="inferred from homology"/>
<keyword evidence="1 5" id="KW-0806">Transcription termination</keyword>
<dbReference type="FunFam" id="3.30.70.940:FF:000002">
    <property type="entry name" value="Transcription termination/antitermination protein NusG"/>
    <property type="match status" value="1"/>
</dbReference>
<comment type="function">
    <text evidence="5 7">Participates in transcription elongation, termination and antitermination.</text>
</comment>
<dbReference type="InterPro" id="IPR036735">
    <property type="entry name" value="NGN_dom_sf"/>
</dbReference>
<dbReference type="AlphaFoldDB" id="A0A0G4B1P6"/>
<dbReference type="HAMAP" id="MF_00948">
    <property type="entry name" value="NusG"/>
    <property type="match status" value="1"/>
</dbReference>
<dbReference type="PATRIC" id="fig|1618337.4.peg.62"/>
<dbReference type="GO" id="GO:0006354">
    <property type="term" value="P:DNA-templated transcription elongation"/>
    <property type="evidence" value="ECO:0007669"/>
    <property type="project" value="UniProtKB-UniRule"/>
</dbReference>
<dbReference type="SMART" id="SM00738">
    <property type="entry name" value="NGN"/>
    <property type="match status" value="1"/>
</dbReference>
<dbReference type="GO" id="GO:0005829">
    <property type="term" value="C:cytosol"/>
    <property type="evidence" value="ECO:0007669"/>
    <property type="project" value="UniProtKB-ARBA"/>
</dbReference>
<dbReference type="SMART" id="SM00739">
    <property type="entry name" value="KOW"/>
    <property type="match status" value="1"/>
</dbReference>
<dbReference type="Gene3D" id="2.30.30.30">
    <property type="match status" value="1"/>
</dbReference>
<dbReference type="InterPro" id="IPR015869">
    <property type="entry name" value="Transcrpt_antiterm_NusG_bac_CS"/>
</dbReference>
<evidence type="ECO:0000259" key="9">
    <source>
        <dbReference type="SMART" id="SM00738"/>
    </source>
</evidence>
<dbReference type="InterPro" id="IPR005825">
    <property type="entry name" value="Ribosomal_uL24_CS"/>
</dbReference>
<accession>A0A0G4B1P6</accession>
<dbReference type="GO" id="GO:0006412">
    <property type="term" value="P:translation"/>
    <property type="evidence" value="ECO:0007669"/>
    <property type="project" value="InterPro"/>
</dbReference>
<dbReference type="InterPro" id="IPR005824">
    <property type="entry name" value="KOW"/>
</dbReference>
<evidence type="ECO:0000259" key="10">
    <source>
        <dbReference type="SMART" id="SM00739"/>
    </source>
</evidence>
<dbReference type="PROSITE" id="PS01014">
    <property type="entry name" value="NUSG"/>
    <property type="match status" value="1"/>
</dbReference>
<dbReference type="PANTHER" id="PTHR30265">
    <property type="entry name" value="RHO-INTERACTING TRANSCRIPTION TERMINATION FACTOR NUSG"/>
    <property type="match status" value="1"/>
</dbReference>
<name>A0A0G4B1P6_9BACT</name>
<dbReference type="PANTHER" id="PTHR30265:SF2">
    <property type="entry name" value="TRANSCRIPTION TERMINATION_ANTITERMINATION PROTEIN NUSG"/>
    <property type="match status" value="1"/>
</dbReference>
<dbReference type="CDD" id="cd09891">
    <property type="entry name" value="NGN_Bact_1"/>
    <property type="match status" value="1"/>
</dbReference>
<dbReference type="InterPro" id="IPR001062">
    <property type="entry name" value="Transcrpt_antiterm_NusG"/>
</dbReference>
<dbReference type="SUPFAM" id="SSF82679">
    <property type="entry name" value="N-utilization substance G protein NusG, N-terminal domain"/>
    <property type="match status" value="1"/>
</dbReference>
<dbReference type="GO" id="GO:0005840">
    <property type="term" value="C:ribosome"/>
    <property type="evidence" value="ECO:0007669"/>
    <property type="project" value="InterPro"/>
</dbReference>
<feature type="region of interest" description="Disordered" evidence="8">
    <location>
        <begin position="1"/>
        <end position="65"/>
    </location>
</feature>
<evidence type="ECO:0000256" key="2">
    <source>
        <dbReference type="ARBA" id="ARBA00022814"/>
    </source>
</evidence>
<dbReference type="Pfam" id="PF02357">
    <property type="entry name" value="NusG"/>
    <property type="match status" value="1"/>
</dbReference>
<dbReference type="GO" id="GO:0031564">
    <property type="term" value="P:transcription antitermination"/>
    <property type="evidence" value="ECO:0007669"/>
    <property type="project" value="UniProtKB-UniRule"/>
</dbReference>
<dbReference type="Pfam" id="PF00467">
    <property type="entry name" value="KOW"/>
    <property type="match status" value="1"/>
</dbReference>
<dbReference type="InterPro" id="IPR047050">
    <property type="entry name" value="NGN"/>
</dbReference>
<keyword evidence="3 5" id="KW-0805">Transcription regulation</keyword>
<dbReference type="Proteomes" id="UP000035648">
    <property type="component" value="Chromosome"/>
</dbReference>
<dbReference type="STRING" id="1618337.UT28_C0001G0062"/>
<dbReference type="InterPro" id="IPR008991">
    <property type="entry name" value="Translation_prot_SH3-like_sf"/>
</dbReference>
<dbReference type="GO" id="GO:0006353">
    <property type="term" value="P:DNA-templated transcription termination"/>
    <property type="evidence" value="ECO:0007669"/>
    <property type="project" value="UniProtKB-UniRule"/>
</dbReference>
<evidence type="ECO:0000313" key="12">
    <source>
        <dbReference type="Proteomes" id="UP000035648"/>
    </source>
</evidence>
<evidence type="ECO:0000256" key="3">
    <source>
        <dbReference type="ARBA" id="ARBA00023015"/>
    </source>
</evidence>
<protein>
    <recommendedName>
        <fullName evidence="5 6">Transcription termination/antitermination protein NusG</fullName>
    </recommendedName>
</protein>
<keyword evidence="4 5" id="KW-0804">Transcription</keyword>
<evidence type="ECO:0000313" key="11">
    <source>
        <dbReference type="EMBL" id="AKM81881.1"/>
    </source>
</evidence>
<feature type="compositionally biased region" description="Basic and acidic residues" evidence="8">
    <location>
        <begin position="1"/>
        <end position="18"/>
    </location>
</feature>
<feature type="domain" description="NusG-like N-terminal" evidence="9">
    <location>
        <begin position="68"/>
        <end position="176"/>
    </location>
</feature>
<dbReference type="PRINTS" id="PR00338">
    <property type="entry name" value="NUSGTNSCPFCT"/>
</dbReference>
<feature type="compositionally biased region" description="Acidic residues" evidence="8">
    <location>
        <begin position="19"/>
        <end position="28"/>
    </location>
</feature>
<evidence type="ECO:0000256" key="1">
    <source>
        <dbReference type="ARBA" id="ARBA00022472"/>
    </source>
</evidence>
<gene>
    <name evidence="5 11" type="primary">nusG</name>
    <name evidence="11" type="ORF">UT28_C0001G0062</name>
</gene>
<dbReference type="CDD" id="cd06091">
    <property type="entry name" value="KOW_NusG"/>
    <property type="match status" value="1"/>
</dbReference>
<dbReference type="EMBL" id="CP011213">
    <property type="protein sequence ID" value="AKM81881.1"/>
    <property type="molecule type" value="Genomic_DNA"/>
</dbReference>
<dbReference type="PROSITE" id="PS01108">
    <property type="entry name" value="RIBOSOMAL_L24"/>
    <property type="match status" value="1"/>
</dbReference>
<feature type="compositionally biased region" description="Basic and acidic residues" evidence="8">
    <location>
        <begin position="36"/>
        <end position="54"/>
    </location>
</feature>
<dbReference type="SUPFAM" id="SSF50104">
    <property type="entry name" value="Translation proteins SH3-like domain"/>
    <property type="match status" value="1"/>
</dbReference>
<evidence type="ECO:0000256" key="5">
    <source>
        <dbReference type="HAMAP-Rule" id="MF_00948"/>
    </source>
</evidence>
<evidence type="ECO:0000256" key="6">
    <source>
        <dbReference type="NCBIfam" id="TIGR00922"/>
    </source>
</evidence>
<dbReference type="GO" id="GO:0003735">
    <property type="term" value="F:structural constituent of ribosome"/>
    <property type="evidence" value="ECO:0007669"/>
    <property type="project" value="InterPro"/>
</dbReference>
<dbReference type="InterPro" id="IPR043425">
    <property type="entry name" value="NusG-like"/>
</dbReference>
<dbReference type="KEGG" id="bbgw:UT28_C0001G0062"/>
<comment type="similarity">
    <text evidence="5 7">Belongs to the NusG family.</text>
</comment>
<reference evidence="11 12" key="1">
    <citation type="journal article" date="2015" name="Nature">
        <title>rRNA introns, odd ribosomes, and small enigmatic genomes across a large radiation of phyla.</title>
        <authorList>
            <person name="Brown C.T."/>
            <person name="Hug L.A."/>
            <person name="Thomas B.C."/>
            <person name="Sharon I."/>
            <person name="Castelle C.J."/>
            <person name="Singh A."/>
            <person name="Wilkins M.J."/>
            <person name="Williams K.H."/>
            <person name="Banfield J.F."/>
        </authorList>
    </citation>
    <scope>NUCLEOTIDE SEQUENCE [LARGE SCALE GENOMIC DNA]</scope>
</reference>
<dbReference type="InterPro" id="IPR014722">
    <property type="entry name" value="Rib_uL2_dom2"/>
</dbReference>
<dbReference type="GO" id="GO:0032784">
    <property type="term" value="P:regulation of DNA-templated transcription elongation"/>
    <property type="evidence" value="ECO:0007669"/>
    <property type="project" value="InterPro"/>
</dbReference>
<dbReference type="NCBIfam" id="TIGR00922">
    <property type="entry name" value="nusG"/>
    <property type="match status" value="1"/>
</dbReference>
<dbReference type="FunFam" id="2.30.30.30:FF:000002">
    <property type="entry name" value="Transcription termination/antitermination factor NusG"/>
    <property type="match status" value="1"/>
</dbReference>